<organism evidence="7 8">
    <name type="scientific">Flectobacillus longus</name>
    <dbReference type="NCBI Taxonomy" id="2984207"/>
    <lineage>
        <taxon>Bacteria</taxon>
        <taxon>Pseudomonadati</taxon>
        <taxon>Bacteroidota</taxon>
        <taxon>Cytophagia</taxon>
        <taxon>Cytophagales</taxon>
        <taxon>Flectobacillaceae</taxon>
        <taxon>Flectobacillus</taxon>
    </lineage>
</organism>
<proteinExistence type="predicted"/>
<dbReference type="InterPro" id="IPR050833">
    <property type="entry name" value="Poly_Biosynth_Transport"/>
</dbReference>
<feature type="transmembrane region" description="Helical" evidence="6">
    <location>
        <begin position="21"/>
        <end position="43"/>
    </location>
</feature>
<evidence type="ECO:0000256" key="4">
    <source>
        <dbReference type="ARBA" id="ARBA00022989"/>
    </source>
</evidence>
<dbReference type="Pfam" id="PF01943">
    <property type="entry name" value="Polysacc_synt"/>
    <property type="match status" value="1"/>
</dbReference>
<feature type="transmembrane region" description="Helical" evidence="6">
    <location>
        <begin position="158"/>
        <end position="176"/>
    </location>
</feature>
<dbReference type="EMBL" id="JASHID010000006">
    <property type="protein sequence ID" value="MDI9864676.1"/>
    <property type="molecule type" value="Genomic_DNA"/>
</dbReference>
<evidence type="ECO:0000256" key="2">
    <source>
        <dbReference type="ARBA" id="ARBA00022475"/>
    </source>
</evidence>
<feature type="transmembrane region" description="Helical" evidence="6">
    <location>
        <begin position="341"/>
        <end position="362"/>
    </location>
</feature>
<feature type="transmembrane region" description="Helical" evidence="6">
    <location>
        <begin position="49"/>
        <end position="72"/>
    </location>
</feature>
<accession>A0ABT6YMK5</accession>
<feature type="transmembrane region" description="Helical" evidence="6">
    <location>
        <begin position="182"/>
        <end position="205"/>
    </location>
</feature>
<sequence length="432" mass="49200">MKFFATIRNTFYEYRGVIRNFVALAFLQATNLLIPLLLIPLLLQRIGLAQYGIVALAQSTMLYFYVWVDYGFSLSAVKTLSEKHRQKKELSQLFYEVSLSKIILLILGFGILLVILPLHPTLAHNTKLIIGSYLMVVGQALLPIWFFQGVEKMPWATYANFCSKILSVSLIYFFVYRASEAIWVNMILGGSNVLIGVIANIYLAKKYQLVFQKQWLEGIPRQLKDGFFYFTSHFSVSLYMHSGIIILGWFVNEQMLGIYSIAEKIALLIRQVLVMFSQAIYTQLCHIITQGYEAMQSFLRTFFFPFCILIGIGCMICWLGAPFISELVKLDISEKAVFIQLVRYMAFIPVIVCINIPFYQLLLISDKGKSSTKILAWGALVCILLNVFLIPYFSLLGTALALLVTESMISVLVIIKAKKYFLDLSYSVDNKS</sequence>
<feature type="transmembrane region" description="Helical" evidence="6">
    <location>
        <begin position="399"/>
        <end position="417"/>
    </location>
</feature>
<dbReference type="RefSeq" id="WP_283369830.1">
    <property type="nucleotide sequence ID" value="NZ_JASHID010000006.1"/>
</dbReference>
<evidence type="ECO:0000256" key="3">
    <source>
        <dbReference type="ARBA" id="ARBA00022692"/>
    </source>
</evidence>
<feature type="transmembrane region" description="Helical" evidence="6">
    <location>
        <begin position="257"/>
        <end position="281"/>
    </location>
</feature>
<name>A0ABT6YMK5_9BACT</name>
<keyword evidence="8" id="KW-1185">Reference proteome</keyword>
<feature type="transmembrane region" description="Helical" evidence="6">
    <location>
        <begin position="374"/>
        <end position="393"/>
    </location>
</feature>
<protein>
    <submittedName>
        <fullName evidence="7">Oligosaccharide flippase family protein</fullName>
    </submittedName>
</protein>
<comment type="subcellular location">
    <subcellularLocation>
        <location evidence="1">Cell membrane</location>
        <topology evidence="1">Multi-pass membrane protein</topology>
    </subcellularLocation>
</comment>
<feature type="transmembrane region" description="Helical" evidence="6">
    <location>
        <begin position="93"/>
        <end position="116"/>
    </location>
</feature>
<comment type="caution">
    <text evidence="7">The sequence shown here is derived from an EMBL/GenBank/DDBJ whole genome shotgun (WGS) entry which is preliminary data.</text>
</comment>
<dbReference type="PANTHER" id="PTHR30250">
    <property type="entry name" value="PST FAMILY PREDICTED COLANIC ACID TRANSPORTER"/>
    <property type="match status" value="1"/>
</dbReference>
<reference evidence="7 8" key="1">
    <citation type="submission" date="2023-05" db="EMBL/GenBank/DDBJ databases">
        <title>Novel species of genus Flectobacillus isolated from stream in China.</title>
        <authorList>
            <person name="Lu H."/>
        </authorList>
    </citation>
    <scope>NUCLEOTIDE SEQUENCE [LARGE SCALE GENOMIC DNA]</scope>
    <source>
        <strain evidence="7 8">DC10W</strain>
    </source>
</reference>
<dbReference type="Proteomes" id="UP001236569">
    <property type="component" value="Unassembled WGS sequence"/>
</dbReference>
<feature type="transmembrane region" description="Helical" evidence="6">
    <location>
        <begin position="128"/>
        <end position="146"/>
    </location>
</feature>
<dbReference type="PANTHER" id="PTHR30250:SF11">
    <property type="entry name" value="O-ANTIGEN TRANSPORTER-RELATED"/>
    <property type="match status" value="1"/>
</dbReference>
<evidence type="ECO:0000256" key="1">
    <source>
        <dbReference type="ARBA" id="ARBA00004651"/>
    </source>
</evidence>
<keyword evidence="5 6" id="KW-0472">Membrane</keyword>
<feature type="transmembrane region" description="Helical" evidence="6">
    <location>
        <begin position="302"/>
        <end position="321"/>
    </location>
</feature>
<evidence type="ECO:0000313" key="8">
    <source>
        <dbReference type="Proteomes" id="UP001236569"/>
    </source>
</evidence>
<keyword evidence="2" id="KW-1003">Cell membrane</keyword>
<keyword evidence="4 6" id="KW-1133">Transmembrane helix</keyword>
<evidence type="ECO:0000256" key="6">
    <source>
        <dbReference type="SAM" id="Phobius"/>
    </source>
</evidence>
<evidence type="ECO:0000256" key="5">
    <source>
        <dbReference type="ARBA" id="ARBA00023136"/>
    </source>
</evidence>
<feature type="transmembrane region" description="Helical" evidence="6">
    <location>
        <begin position="226"/>
        <end position="251"/>
    </location>
</feature>
<dbReference type="InterPro" id="IPR002797">
    <property type="entry name" value="Polysacc_synth"/>
</dbReference>
<gene>
    <name evidence="7" type="ORF">QM480_10105</name>
</gene>
<evidence type="ECO:0000313" key="7">
    <source>
        <dbReference type="EMBL" id="MDI9864676.1"/>
    </source>
</evidence>
<keyword evidence="3 6" id="KW-0812">Transmembrane</keyword>